<sequence length="307" mass="33991">MPCTATCNSPPKHLPELRNQKLPEAAARIPTVNLCVGNLENLIDENHAIVSSFCWSRVLCKEELSDTNSKPNLSLAQTQFSVVGLLQDDVDPMVSVMKVEKAPLETYANIGGLDAQKREIKEAVELPLTPPELYVDISTKPPKGVILYGGPGTGKTLLAKDVFFLIKKNSGSCKLYISNFSECCCSELIQKYLGDGPKLVRELFRLADDLSPSIVFINEIDAVGTKRYDAHSGCELDGFNSRGDVKVILATNAIESLDPALFQPGRIDRKIEFPLPDIKTRRRIFQDDMADGVNLEKFFKSILFKKN</sequence>
<keyword evidence="4" id="KW-0647">Proteasome</keyword>
<evidence type="ECO:0000313" key="6">
    <source>
        <dbReference type="EMBL" id="WOG81168.1"/>
    </source>
</evidence>
<dbReference type="InterPro" id="IPR003959">
    <property type="entry name" value="ATPase_AAA_core"/>
</dbReference>
<dbReference type="Proteomes" id="UP000077755">
    <property type="component" value="Chromosome 1"/>
</dbReference>
<dbReference type="InterPro" id="IPR027417">
    <property type="entry name" value="P-loop_NTPase"/>
</dbReference>
<reference evidence="6" key="1">
    <citation type="journal article" date="2016" name="Nat. Genet.">
        <title>A high-quality carrot genome assembly provides new insights into carotenoid accumulation and asterid genome evolution.</title>
        <authorList>
            <person name="Iorizzo M."/>
            <person name="Ellison S."/>
            <person name="Senalik D."/>
            <person name="Zeng P."/>
            <person name="Satapoomin P."/>
            <person name="Huang J."/>
            <person name="Bowman M."/>
            <person name="Iovene M."/>
            <person name="Sanseverino W."/>
            <person name="Cavagnaro P."/>
            <person name="Yildiz M."/>
            <person name="Macko-Podgorni A."/>
            <person name="Moranska E."/>
            <person name="Grzebelus E."/>
            <person name="Grzebelus D."/>
            <person name="Ashrafi H."/>
            <person name="Zheng Z."/>
            <person name="Cheng S."/>
            <person name="Spooner D."/>
            <person name="Van Deynze A."/>
            <person name="Simon P."/>
        </authorList>
    </citation>
    <scope>NUCLEOTIDE SEQUENCE</scope>
    <source>
        <tissue evidence="6">Leaf</tissue>
    </source>
</reference>
<evidence type="ECO:0000313" key="7">
    <source>
        <dbReference type="Proteomes" id="UP000077755"/>
    </source>
</evidence>
<dbReference type="GO" id="GO:0005524">
    <property type="term" value="F:ATP binding"/>
    <property type="evidence" value="ECO:0007669"/>
    <property type="project" value="UniProtKB-KW"/>
</dbReference>
<dbReference type="SUPFAM" id="SSF52540">
    <property type="entry name" value="P-loop containing nucleoside triphosphate hydrolases"/>
    <property type="match status" value="1"/>
</dbReference>
<dbReference type="SMART" id="SM00382">
    <property type="entry name" value="AAA"/>
    <property type="match status" value="1"/>
</dbReference>
<evidence type="ECO:0000256" key="3">
    <source>
        <dbReference type="ARBA" id="ARBA00022840"/>
    </source>
</evidence>
<keyword evidence="2" id="KW-0547">Nucleotide-binding</keyword>
<dbReference type="InterPro" id="IPR050221">
    <property type="entry name" value="26S_Proteasome_ATPase"/>
</dbReference>
<dbReference type="Gene3D" id="3.40.50.300">
    <property type="entry name" value="P-loop containing nucleotide triphosphate hydrolases"/>
    <property type="match status" value="1"/>
</dbReference>
<feature type="domain" description="AAA+ ATPase" evidence="5">
    <location>
        <begin position="141"/>
        <end position="277"/>
    </location>
</feature>
<comment type="similarity">
    <text evidence="1">Belongs to the AAA ATPase family.</text>
</comment>
<dbReference type="PANTHER" id="PTHR23073">
    <property type="entry name" value="26S PROTEASOME REGULATORY SUBUNIT"/>
    <property type="match status" value="1"/>
</dbReference>
<dbReference type="GO" id="GO:0016887">
    <property type="term" value="F:ATP hydrolysis activity"/>
    <property type="evidence" value="ECO:0007669"/>
    <property type="project" value="InterPro"/>
</dbReference>
<dbReference type="AlphaFoldDB" id="A0AAF0W3J9"/>
<dbReference type="Gene3D" id="2.40.50.140">
    <property type="entry name" value="Nucleic acid-binding proteins"/>
    <property type="match status" value="1"/>
</dbReference>
<accession>A0AAF0W3J9</accession>
<dbReference type="InterPro" id="IPR012340">
    <property type="entry name" value="NA-bd_OB-fold"/>
</dbReference>
<dbReference type="EMBL" id="CP093343">
    <property type="protein sequence ID" value="WOG81168.1"/>
    <property type="molecule type" value="Genomic_DNA"/>
</dbReference>
<keyword evidence="7" id="KW-1185">Reference proteome</keyword>
<name>A0AAF0W3J9_DAUCS</name>
<dbReference type="Pfam" id="PF00004">
    <property type="entry name" value="AAA"/>
    <property type="match status" value="1"/>
</dbReference>
<dbReference type="InterPro" id="IPR003593">
    <property type="entry name" value="AAA+_ATPase"/>
</dbReference>
<reference evidence="6" key="2">
    <citation type="submission" date="2022-03" db="EMBL/GenBank/DDBJ databases">
        <title>Draft title - Genomic analysis of global carrot germplasm unveils the trajectory of domestication and the origin of high carotenoid orange carrot.</title>
        <authorList>
            <person name="Iorizzo M."/>
            <person name="Ellison S."/>
            <person name="Senalik D."/>
            <person name="Macko-Podgorni A."/>
            <person name="Grzebelus D."/>
            <person name="Bostan H."/>
            <person name="Rolling W."/>
            <person name="Curaba J."/>
            <person name="Simon P."/>
        </authorList>
    </citation>
    <scope>NUCLEOTIDE SEQUENCE</scope>
    <source>
        <tissue evidence="6">Leaf</tissue>
    </source>
</reference>
<evidence type="ECO:0000256" key="1">
    <source>
        <dbReference type="ARBA" id="ARBA00006914"/>
    </source>
</evidence>
<dbReference type="FunFam" id="3.40.50.300:FF:002861">
    <property type="entry name" value="Cell division control protein 48 homolog E"/>
    <property type="match status" value="1"/>
</dbReference>
<dbReference type="Gene3D" id="1.10.8.60">
    <property type="match status" value="1"/>
</dbReference>
<protein>
    <recommendedName>
        <fullName evidence="5">AAA+ ATPase domain-containing protein</fullName>
    </recommendedName>
</protein>
<evidence type="ECO:0000259" key="5">
    <source>
        <dbReference type="SMART" id="SM00382"/>
    </source>
</evidence>
<proteinExistence type="inferred from homology"/>
<evidence type="ECO:0000256" key="4">
    <source>
        <dbReference type="ARBA" id="ARBA00022942"/>
    </source>
</evidence>
<evidence type="ECO:0000256" key="2">
    <source>
        <dbReference type="ARBA" id="ARBA00022741"/>
    </source>
</evidence>
<dbReference type="GO" id="GO:0000502">
    <property type="term" value="C:proteasome complex"/>
    <property type="evidence" value="ECO:0007669"/>
    <property type="project" value="UniProtKB-KW"/>
</dbReference>
<gene>
    <name evidence="6" type="ORF">DCAR_0100313</name>
</gene>
<organism evidence="6 7">
    <name type="scientific">Daucus carota subsp. sativus</name>
    <name type="common">Carrot</name>
    <dbReference type="NCBI Taxonomy" id="79200"/>
    <lineage>
        <taxon>Eukaryota</taxon>
        <taxon>Viridiplantae</taxon>
        <taxon>Streptophyta</taxon>
        <taxon>Embryophyta</taxon>
        <taxon>Tracheophyta</taxon>
        <taxon>Spermatophyta</taxon>
        <taxon>Magnoliopsida</taxon>
        <taxon>eudicotyledons</taxon>
        <taxon>Gunneridae</taxon>
        <taxon>Pentapetalae</taxon>
        <taxon>asterids</taxon>
        <taxon>campanulids</taxon>
        <taxon>Apiales</taxon>
        <taxon>Apiaceae</taxon>
        <taxon>Apioideae</taxon>
        <taxon>Scandiceae</taxon>
        <taxon>Daucinae</taxon>
        <taxon>Daucus</taxon>
        <taxon>Daucus sect. Daucus</taxon>
    </lineage>
</organism>
<keyword evidence="3" id="KW-0067">ATP-binding</keyword>